<accession>A0A4P9XG89</accession>
<proteinExistence type="predicted"/>
<organism evidence="1 2">
    <name type="scientific">Thamnocephalis sphaerospora</name>
    <dbReference type="NCBI Taxonomy" id="78915"/>
    <lineage>
        <taxon>Eukaryota</taxon>
        <taxon>Fungi</taxon>
        <taxon>Fungi incertae sedis</taxon>
        <taxon>Zoopagomycota</taxon>
        <taxon>Zoopagomycotina</taxon>
        <taxon>Zoopagomycetes</taxon>
        <taxon>Zoopagales</taxon>
        <taxon>Sigmoideomycetaceae</taxon>
        <taxon>Thamnocephalis</taxon>
    </lineage>
</organism>
<dbReference type="EMBL" id="KZ993566">
    <property type="protein sequence ID" value="RKP04636.1"/>
    <property type="molecule type" value="Genomic_DNA"/>
</dbReference>
<evidence type="ECO:0000313" key="1">
    <source>
        <dbReference type="EMBL" id="RKP04636.1"/>
    </source>
</evidence>
<dbReference type="Gene3D" id="3.10.10.10">
    <property type="entry name" value="HIV Type 1 Reverse Transcriptase, subunit A, domain 1"/>
    <property type="match status" value="1"/>
</dbReference>
<dbReference type="OrthoDB" id="6932368at2759"/>
<protein>
    <submittedName>
        <fullName evidence="1">Uncharacterized protein</fullName>
    </submittedName>
</protein>
<dbReference type="Proteomes" id="UP000271241">
    <property type="component" value="Unassembled WGS sequence"/>
</dbReference>
<dbReference type="SUPFAM" id="SSF56672">
    <property type="entry name" value="DNA/RNA polymerases"/>
    <property type="match status" value="1"/>
</dbReference>
<dbReference type="AlphaFoldDB" id="A0A4P9XG89"/>
<reference evidence="2" key="1">
    <citation type="journal article" date="2018" name="Nat. Microbiol.">
        <title>Leveraging single-cell genomics to expand the fungal tree of life.</title>
        <authorList>
            <person name="Ahrendt S.R."/>
            <person name="Quandt C.A."/>
            <person name="Ciobanu D."/>
            <person name="Clum A."/>
            <person name="Salamov A."/>
            <person name="Andreopoulos B."/>
            <person name="Cheng J.F."/>
            <person name="Woyke T."/>
            <person name="Pelin A."/>
            <person name="Henrissat B."/>
            <person name="Reynolds N.K."/>
            <person name="Benny G.L."/>
            <person name="Smith M.E."/>
            <person name="James T.Y."/>
            <person name="Grigoriev I.V."/>
        </authorList>
    </citation>
    <scope>NUCLEOTIDE SEQUENCE [LARGE SCALE GENOMIC DNA]</scope>
    <source>
        <strain evidence="2">RSA 1356</strain>
    </source>
</reference>
<dbReference type="Gene3D" id="3.30.70.270">
    <property type="match status" value="1"/>
</dbReference>
<keyword evidence="2" id="KW-1185">Reference proteome</keyword>
<gene>
    <name evidence="1" type="ORF">THASP1DRAFT_26771</name>
</gene>
<sequence length="119" mass="13075">MTLVTGWRGPNCTDLFLSRYSDATEYKPYAGSTAYTAAKSGAAVGFYRLHQYSVPDADFDSDSNRRSTGSESTVVHPLPHIYEIFDSLAGASCFSAIDLIASYWQVPIQEAESDFAENQ</sequence>
<dbReference type="InterPro" id="IPR043502">
    <property type="entry name" value="DNA/RNA_pol_sf"/>
</dbReference>
<evidence type="ECO:0000313" key="2">
    <source>
        <dbReference type="Proteomes" id="UP000271241"/>
    </source>
</evidence>
<name>A0A4P9XG89_9FUNG</name>
<dbReference type="InterPro" id="IPR043128">
    <property type="entry name" value="Rev_trsase/Diguanyl_cyclase"/>
</dbReference>